<comment type="caution">
    <text evidence="8">The sequence shown here is derived from an EMBL/GenBank/DDBJ whole genome shotgun (WGS) entry which is preliminary data.</text>
</comment>
<dbReference type="GO" id="GO:0019867">
    <property type="term" value="C:outer membrane"/>
    <property type="evidence" value="ECO:0007669"/>
    <property type="project" value="InterPro"/>
</dbReference>
<dbReference type="AlphaFoldDB" id="A0A150WHY2"/>
<organism evidence="8 9">
    <name type="scientific">Bdellovibrio bacteriovorus</name>
    <dbReference type="NCBI Taxonomy" id="959"/>
    <lineage>
        <taxon>Bacteria</taxon>
        <taxon>Pseudomonadati</taxon>
        <taxon>Bdellovibrionota</taxon>
        <taxon>Bdellovibrionia</taxon>
        <taxon>Bdellovibrionales</taxon>
        <taxon>Pseudobdellovibrionaceae</taxon>
        <taxon>Bdellovibrio</taxon>
    </lineage>
</organism>
<keyword evidence="4" id="KW-0472">Membrane</keyword>
<dbReference type="Gene3D" id="3.10.20.310">
    <property type="entry name" value="membrane protein fhac"/>
    <property type="match status" value="5"/>
</dbReference>
<name>A0A150WHY2_BDEBC</name>
<dbReference type="InterPro" id="IPR000184">
    <property type="entry name" value="Bac_surfAg_D15"/>
</dbReference>
<dbReference type="PANTHER" id="PTHR12815">
    <property type="entry name" value="SORTING AND ASSEMBLY MACHINERY SAMM50 PROTEIN FAMILY MEMBER"/>
    <property type="match status" value="1"/>
</dbReference>
<feature type="domain" description="POTRA" evidence="7">
    <location>
        <begin position="503"/>
        <end position="577"/>
    </location>
</feature>
<evidence type="ECO:0000313" key="8">
    <source>
        <dbReference type="EMBL" id="KYG63055.1"/>
    </source>
</evidence>
<evidence type="ECO:0000256" key="3">
    <source>
        <dbReference type="ARBA" id="ARBA00022729"/>
    </source>
</evidence>
<evidence type="ECO:0000313" key="9">
    <source>
        <dbReference type="Proteomes" id="UP000075320"/>
    </source>
</evidence>
<gene>
    <name evidence="8" type="ORF">AZI86_15150</name>
</gene>
<reference evidence="8 9" key="1">
    <citation type="submission" date="2016-03" db="EMBL/GenBank/DDBJ databases">
        <authorList>
            <person name="Ploux O."/>
        </authorList>
    </citation>
    <scope>NUCLEOTIDE SEQUENCE [LARGE SCALE GENOMIC DNA]</scope>
    <source>
        <strain evidence="8 9">R0</strain>
    </source>
</reference>
<dbReference type="InterPro" id="IPR034746">
    <property type="entry name" value="POTRA"/>
</dbReference>
<evidence type="ECO:0000256" key="6">
    <source>
        <dbReference type="SAM" id="SignalP"/>
    </source>
</evidence>
<feature type="chain" id="PRO_5007572582" description="POTRA domain-containing protein" evidence="6">
    <location>
        <begin position="26"/>
        <end position="935"/>
    </location>
</feature>
<evidence type="ECO:0000256" key="2">
    <source>
        <dbReference type="ARBA" id="ARBA00022692"/>
    </source>
</evidence>
<dbReference type="PROSITE" id="PS51779">
    <property type="entry name" value="POTRA"/>
    <property type="match status" value="2"/>
</dbReference>
<accession>A0A150WHY2</accession>
<dbReference type="Pfam" id="PF01103">
    <property type="entry name" value="Omp85"/>
    <property type="match status" value="1"/>
</dbReference>
<dbReference type="InterPro" id="IPR010827">
    <property type="entry name" value="BamA/TamA_POTRA"/>
</dbReference>
<dbReference type="OrthoDB" id="9814535at2"/>
<keyword evidence="9" id="KW-1185">Reference proteome</keyword>
<dbReference type="EMBL" id="LUKE01000004">
    <property type="protein sequence ID" value="KYG63055.1"/>
    <property type="molecule type" value="Genomic_DNA"/>
</dbReference>
<evidence type="ECO:0000256" key="4">
    <source>
        <dbReference type="ARBA" id="ARBA00023136"/>
    </source>
</evidence>
<dbReference type="InterPro" id="IPR039910">
    <property type="entry name" value="D15-like"/>
</dbReference>
<evidence type="ECO:0000259" key="7">
    <source>
        <dbReference type="PROSITE" id="PS51779"/>
    </source>
</evidence>
<keyword evidence="5" id="KW-0998">Cell outer membrane</keyword>
<feature type="domain" description="POTRA" evidence="7">
    <location>
        <begin position="419"/>
        <end position="500"/>
    </location>
</feature>
<sequence length="935" mass="106174">MRNIPLRSLILIFASSFILSTPAFAKKVLSMANIPPEVQEDLEKRFPGIGKDRMTLDQVDNVIRYLQMRPQFEMVRVYDEDRTYKLEFLTTKKISKVQFLNFASLSASEVESVFEVKAGDVFDQQSLIEGGERLRQIYRSRGFLNASIDIEMPPESESLVGVLVRATENRQTHIRNIILQSANEDLNRSMAKELSSFLNDAYTDNIVGAIQKDAREFLRKNRYVRADIIGPEMQYSSDEGEVTLYFRLERTEKYVFDYLGIRFLKDRDIKDALDLDNFYTANPSVATELAQKIRNYYLAQGHARVEVKAEETEGRRPFERKVAFTIDEGPRIKIEEISIKGRFSRKEDYYVRQIREHSSDIVNSGFYNKDDIDVGLKNLVLQMQNNGYLQAKILSTRTQYNKDKDKVSLFVNIDEGPQTIVESVTFNGNQSYSTEELLNVVRIRPGPLRLNQIETAIARLKEFYAENGYIEMILLNEKQDLVTYDETTTKASMQFKIFEGPKVSVASIVIEGNTFTKEYVIRKELEFDTGDILTPSKTEESIARLQRTGFFGSVDIRTVEAKSNTAARTVLIKVTERDPGVFTLGGGATNERTLTLRGYIGVSYRNLLGTGRGVSLRLQGNYNVTDIRYPESRVVLGYLEPYIFDTRIRGRLNLTRSASITDYDKKKVSQVNASTVSLEQDFTSHILGTWDVWSLATIRDYGLDSGIYNNDQTQVIGATGPTLDLDFRDSPFNPTRGTFTRWSAEYSSPALGSTSTNDYEIEYWRTTLNFTHYWNVGRLQRQPVVWANQLRGGYLKSLSTRANGGVPWDKKGFTLGGLSTVRGFQAGTQDVFPNDADLGVGPNQPPYTLKTESTMYMIKSELRLPVYGNLGGALFYDGGSVQIEGVEFADSYRDSVGFGFRYNTPVGPVSFDVAWKLDMRPGEAPLYYYLSVGTF</sequence>
<keyword evidence="3 6" id="KW-0732">Signal</keyword>
<evidence type="ECO:0000256" key="5">
    <source>
        <dbReference type="ARBA" id="ARBA00023237"/>
    </source>
</evidence>
<dbReference type="Pfam" id="PF07244">
    <property type="entry name" value="POTRA"/>
    <property type="match status" value="4"/>
</dbReference>
<protein>
    <recommendedName>
        <fullName evidence="7">POTRA domain-containing protein</fullName>
    </recommendedName>
</protein>
<dbReference type="PANTHER" id="PTHR12815:SF47">
    <property type="entry name" value="TRANSLOCATION AND ASSEMBLY MODULE SUBUNIT TAMA"/>
    <property type="match status" value="1"/>
</dbReference>
<feature type="signal peptide" evidence="6">
    <location>
        <begin position="1"/>
        <end position="25"/>
    </location>
</feature>
<evidence type="ECO:0000256" key="1">
    <source>
        <dbReference type="ARBA" id="ARBA00004370"/>
    </source>
</evidence>
<comment type="subcellular location">
    <subcellularLocation>
        <location evidence="1">Membrane</location>
    </subcellularLocation>
</comment>
<dbReference type="Gene3D" id="2.40.160.50">
    <property type="entry name" value="membrane protein fhac: a member of the omp85/tpsb transporter family"/>
    <property type="match status" value="1"/>
</dbReference>
<keyword evidence="2" id="KW-0812">Transmembrane</keyword>
<dbReference type="RefSeq" id="WP_061836131.1">
    <property type="nucleotide sequence ID" value="NZ_LUKE01000004.1"/>
</dbReference>
<proteinExistence type="predicted"/>
<dbReference type="Proteomes" id="UP000075320">
    <property type="component" value="Unassembled WGS sequence"/>
</dbReference>